<dbReference type="Proteomes" id="UP000719412">
    <property type="component" value="Unassembled WGS sequence"/>
</dbReference>
<keyword evidence="4" id="KW-1185">Reference proteome</keyword>
<reference evidence="3" key="1">
    <citation type="journal article" date="2020" name="J Insects Food Feed">
        <title>The yellow mealworm (Tenebrio molitor) genome: a resource for the emerging insects as food and feed industry.</title>
        <authorList>
            <person name="Eriksson T."/>
            <person name="Andere A."/>
            <person name="Kelstrup H."/>
            <person name="Emery V."/>
            <person name="Picard C."/>
        </authorList>
    </citation>
    <scope>NUCLEOTIDE SEQUENCE</scope>
    <source>
        <strain evidence="3">Stoneville</strain>
        <tissue evidence="3">Whole head</tissue>
    </source>
</reference>
<reference evidence="3" key="2">
    <citation type="submission" date="2021-08" db="EMBL/GenBank/DDBJ databases">
        <authorList>
            <person name="Eriksson T."/>
        </authorList>
    </citation>
    <scope>NUCLEOTIDE SEQUENCE</scope>
    <source>
        <strain evidence="3">Stoneville</strain>
        <tissue evidence="3">Whole head</tissue>
    </source>
</reference>
<evidence type="ECO:0000313" key="3">
    <source>
        <dbReference type="EMBL" id="KAH0818713.1"/>
    </source>
</evidence>
<evidence type="ECO:0000256" key="1">
    <source>
        <dbReference type="SAM" id="MobiDB-lite"/>
    </source>
</evidence>
<dbReference type="Pfam" id="PF13843">
    <property type="entry name" value="DDE_Tnp_1_7"/>
    <property type="match status" value="1"/>
</dbReference>
<feature type="domain" description="PiggyBac transposable element-derived protein" evidence="2">
    <location>
        <begin position="320"/>
        <end position="513"/>
    </location>
</feature>
<sequence length="699" mass="79388">MKTWELQKLTFLRNSLIIIWREGHFAHVARNLLLVEFTKIGGTQNLGRKQSYTYAISDFHMIPTGDRWDSGAGSRVDSSVLARSSLRLGLMSGLDGVDLGEETASLVPGDGTADGEACSPQNGVLDLEECDVWILMLTIAFVVSNVWGNGAPVNVESTTAATLLVPSASSSTDPLPEPSGEPLPGPSRGNPFLLISTNEDVSRNSFICFRCLCLRRQRSQLAFRSDSAMADTVDFSGESGSDPESDKDILFETLSESDYSDLENNKTTPVIPPGTLDPLSSPQTPDPCSRDSNPLPGPHYLSFLSSPELQQTPTTDGQIHFFRLIFDDEMCDFIVNQTNAYADSLQRRASSSARINRWKPLTRNEFLVFLGLLFHTGTVKLPSLMEYWSTGSYFEGMMSVSWFPKNMSRLRFFLILRCLHFAPNPTDAPKDALYKIRPLLDFFHCKIDEVFAIGGDEAMVLWRGHLRLRQYTQTKHQNYGLKLYMLKEPSGVVRKFLVHAASPDTNLDHAQLVEDKTHSLYVDNMDSLFKWKYKKEVVTISTESSADLLEQLNRRDRSTHVYNNSSCDINRVDELLSYYPCEGKSVKWYKKLAIHIFHLVLINSYHLYNMNRRPKQTLHFFRLNLILSLSKHTYEYRPRQMNVPFPATGHYPRILPRQGNKRKQLRCRFCRKHTSYECMGCHGTFGLCIECFPGYHQSQ</sequence>
<feature type="region of interest" description="Disordered" evidence="1">
    <location>
        <begin position="166"/>
        <end position="191"/>
    </location>
</feature>
<protein>
    <recommendedName>
        <fullName evidence="2">PiggyBac transposable element-derived protein domain-containing protein</fullName>
    </recommendedName>
</protein>
<dbReference type="PANTHER" id="PTHR46599">
    <property type="entry name" value="PIGGYBAC TRANSPOSABLE ELEMENT-DERIVED PROTEIN 4"/>
    <property type="match status" value="1"/>
</dbReference>
<feature type="compositionally biased region" description="Pro residues" evidence="1">
    <location>
        <begin position="175"/>
        <end position="185"/>
    </location>
</feature>
<proteinExistence type="predicted"/>
<comment type="caution">
    <text evidence="3">The sequence shown here is derived from an EMBL/GenBank/DDBJ whole genome shotgun (WGS) entry which is preliminary data.</text>
</comment>
<evidence type="ECO:0000259" key="2">
    <source>
        <dbReference type="Pfam" id="PF13843"/>
    </source>
</evidence>
<dbReference type="InterPro" id="IPR029526">
    <property type="entry name" value="PGBD"/>
</dbReference>
<organism evidence="3 4">
    <name type="scientific">Tenebrio molitor</name>
    <name type="common">Yellow mealworm beetle</name>
    <dbReference type="NCBI Taxonomy" id="7067"/>
    <lineage>
        <taxon>Eukaryota</taxon>
        <taxon>Metazoa</taxon>
        <taxon>Ecdysozoa</taxon>
        <taxon>Arthropoda</taxon>
        <taxon>Hexapoda</taxon>
        <taxon>Insecta</taxon>
        <taxon>Pterygota</taxon>
        <taxon>Neoptera</taxon>
        <taxon>Endopterygota</taxon>
        <taxon>Coleoptera</taxon>
        <taxon>Polyphaga</taxon>
        <taxon>Cucujiformia</taxon>
        <taxon>Tenebrionidae</taxon>
        <taxon>Tenebrio</taxon>
    </lineage>
</organism>
<name>A0A8J6HR15_TENMO</name>
<dbReference type="PANTHER" id="PTHR46599:SF3">
    <property type="entry name" value="PIGGYBAC TRANSPOSABLE ELEMENT-DERIVED PROTEIN 4"/>
    <property type="match status" value="1"/>
</dbReference>
<gene>
    <name evidence="3" type="ORF">GEV33_004078</name>
</gene>
<evidence type="ECO:0000313" key="4">
    <source>
        <dbReference type="Proteomes" id="UP000719412"/>
    </source>
</evidence>
<feature type="region of interest" description="Disordered" evidence="1">
    <location>
        <begin position="256"/>
        <end position="292"/>
    </location>
</feature>
<accession>A0A8J6HR15</accession>
<dbReference type="AlphaFoldDB" id="A0A8J6HR15"/>
<dbReference type="EMBL" id="JABDTM020016805">
    <property type="protein sequence ID" value="KAH0818713.1"/>
    <property type="molecule type" value="Genomic_DNA"/>
</dbReference>